<keyword evidence="9" id="KW-1185">Reference proteome</keyword>
<dbReference type="PROSITE" id="PS00763">
    <property type="entry name" value="GLUTATHIONE_PEROXID_2"/>
    <property type="match status" value="1"/>
</dbReference>
<dbReference type="Pfam" id="PF00255">
    <property type="entry name" value="GSHPx"/>
    <property type="match status" value="1"/>
</dbReference>
<dbReference type="eggNOG" id="KOG1651">
    <property type="taxonomic scope" value="Eukaryota"/>
</dbReference>
<feature type="active site" evidence="5">
    <location>
        <position position="39"/>
    </location>
</feature>
<comment type="similarity">
    <text evidence="1 6">Belongs to the glutathione peroxidase family.</text>
</comment>
<evidence type="ECO:0000256" key="2">
    <source>
        <dbReference type="ARBA" id="ARBA00022559"/>
    </source>
</evidence>
<dbReference type="PROSITE" id="PS51352">
    <property type="entry name" value="THIOREDOXIN_2"/>
    <property type="match status" value="1"/>
</dbReference>
<comment type="catalytic activity">
    <reaction evidence="4">
        <text>a hydroperoxide + [thioredoxin]-dithiol = an alcohol + [thioredoxin]-disulfide + H2O</text>
        <dbReference type="Rhea" id="RHEA:62620"/>
        <dbReference type="Rhea" id="RHEA-COMP:10698"/>
        <dbReference type="Rhea" id="RHEA-COMP:10700"/>
        <dbReference type="ChEBI" id="CHEBI:15377"/>
        <dbReference type="ChEBI" id="CHEBI:29950"/>
        <dbReference type="ChEBI" id="CHEBI:30879"/>
        <dbReference type="ChEBI" id="CHEBI:35924"/>
        <dbReference type="ChEBI" id="CHEBI:50058"/>
        <dbReference type="EC" id="1.11.1.24"/>
    </reaction>
</comment>
<dbReference type="GO" id="GO:0140824">
    <property type="term" value="F:thioredoxin-dependent peroxiredoxin activity"/>
    <property type="evidence" value="ECO:0007669"/>
    <property type="project" value="UniProtKB-EC"/>
</dbReference>
<dbReference type="InterPro" id="IPR029760">
    <property type="entry name" value="GPX_CS"/>
</dbReference>
<dbReference type="PANTHER" id="PTHR11592:SF78">
    <property type="entry name" value="GLUTATHIONE PEROXIDASE"/>
    <property type="match status" value="1"/>
</dbReference>
<keyword evidence="3 6" id="KW-0560">Oxidoreductase</keyword>
<dbReference type="PRINTS" id="PR01011">
    <property type="entry name" value="GLUTPROXDASE"/>
</dbReference>
<dbReference type="PROSITE" id="PS51355">
    <property type="entry name" value="GLUTATHIONE_PEROXID_3"/>
    <property type="match status" value="1"/>
</dbReference>
<evidence type="ECO:0000256" key="6">
    <source>
        <dbReference type="RuleBase" id="RU000499"/>
    </source>
</evidence>
<dbReference type="InterPro" id="IPR029759">
    <property type="entry name" value="GPX_AS"/>
</dbReference>
<dbReference type="VEuPathDB" id="FungiDB:SPPG_02520"/>
<dbReference type="OMA" id="QCGLTKQ"/>
<sequence>MTVIGSFHELQVNDKRGKPFDLSQLKGKVVIVVNVASKCGFTPQYKGLEELYQQYKDQGLVILGFPCNQFGSQAPGSAEEEGAVCQLNYGVTFPIMEKVEVNGDNVHPVYEWLKEQKAGLLGLRRIKWNFEKFLIDKDGKVVARYASTTEPASVGKDAVKLL</sequence>
<dbReference type="GeneID" id="27686100"/>
<evidence type="ECO:0000259" key="7">
    <source>
        <dbReference type="PROSITE" id="PS51352"/>
    </source>
</evidence>
<name>A0A0L0HKM0_SPIPD</name>
<evidence type="ECO:0000256" key="1">
    <source>
        <dbReference type="ARBA" id="ARBA00006926"/>
    </source>
</evidence>
<dbReference type="InterPro" id="IPR000889">
    <property type="entry name" value="Glutathione_peroxidase"/>
</dbReference>
<dbReference type="InterPro" id="IPR013766">
    <property type="entry name" value="Thioredoxin_domain"/>
</dbReference>
<dbReference type="FunFam" id="3.40.30.10:FF:000010">
    <property type="entry name" value="Glutathione peroxidase"/>
    <property type="match status" value="1"/>
</dbReference>
<dbReference type="STRING" id="645134.A0A0L0HKM0"/>
<protein>
    <recommendedName>
        <fullName evidence="6">Glutathione peroxidase</fullName>
    </recommendedName>
</protein>
<dbReference type="SUPFAM" id="SSF52833">
    <property type="entry name" value="Thioredoxin-like"/>
    <property type="match status" value="1"/>
</dbReference>
<dbReference type="Gene3D" id="3.40.30.10">
    <property type="entry name" value="Glutaredoxin"/>
    <property type="match status" value="1"/>
</dbReference>
<dbReference type="PIRSF" id="PIRSF000303">
    <property type="entry name" value="Glutathion_perox"/>
    <property type="match status" value="1"/>
</dbReference>
<evidence type="ECO:0000256" key="5">
    <source>
        <dbReference type="PIRSR" id="PIRSR000303-1"/>
    </source>
</evidence>
<dbReference type="AlphaFoldDB" id="A0A0L0HKM0"/>
<dbReference type="PROSITE" id="PS00460">
    <property type="entry name" value="GLUTATHIONE_PEROXID_1"/>
    <property type="match status" value="1"/>
</dbReference>
<evidence type="ECO:0000313" key="8">
    <source>
        <dbReference type="EMBL" id="KND02016.1"/>
    </source>
</evidence>
<dbReference type="InterPro" id="IPR036249">
    <property type="entry name" value="Thioredoxin-like_sf"/>
</dbReference>
<dbReference type="InParanoid" id="A0A0L0HKM0"/>
<accession>A0A0L0HKM0</accession>
<evidence type="ECO:0000313" key="9">
    <source>
        <dbReference type="Proteomes" id="UP000053201"/>
    </source>
</evidence>
<organism evidence="8 9">
    <name type="scientific">Spizellomyces punctatus (strain DAOM BR117)</name>
    <dbReference type="NCBI Taxonomy" id="645134"/>
    <lineage>
        <taxon>Eukaryota</taxon>
        <taxon>Fungi</taxon>
        <taxon>Fungi incertae sedis</taxon>
        <taxon>Chytridiomycota</taxon>
        <taxon>Chytridiomycota incertae sedis</taxon>
        <taxon>Chytridiomycetes</taxon>
        <taxon>Spizellomycetales</taxon>
        <taxon>Spizellomycetaceae</taxon>
        <taxon>Spizellomyces</taxon>
    </lineage>
</organism>
<dbReference type="RefSeq" id="XP_016610055.1">
    <property type="nucleotide sequence ID" value="XM_016750806.1"/>
</dbReference>
<dbReference type="PANTHER" id="PTHR11592">
    <property type="entry name" value="GLUTATHIONE PEROXIDASE"/>
    <property type="match status" value="1"/>
</dbReference>
<gene>
    <name evidence="8" type="ORF">SPPG_02520</name>
</gene>
<feature type="domain" description="Thioredoxin" evidence="7">
    <location>
        <begin position="1"/>
        <end position="162"/>
    </location>
</feature>
<reference evidence="8 9" key="1">
    <citation type="submission" date="2009-08" db="EMBL/GenBank/DDBJ databases">
        <title>The Genome Sequence of Spizellomyces punctatus strain DAOM BR117.</title>
        <authorList>
            <consortium name="The Broad Institute Genome Sequencing Platform"/>
            <person name="Russ C."/>
            <person name="Cuomo C."/>
            <person name="Shea T."/>
            <person name="Young S.K."/>
            <person name="Zeng Q."/>
            <person name="Koehrsen M."/>
            <person name="Haas B."/>
            <person name="Borodovsky M."/>
            <person name="Guigo R."/>
            <person name="Alvarado L."/>
            <person name="Berlin A."/>
            <person name="Bochicchio J."/>
            <person name="Borenstein D."/>
            <person name="Chapman S."/>
            <person name="Chen Z."/>
            <person name="Engels R."/>
            <person name="Freedman E."/>
            <person name="Gellesch M."/>
            <person name="Goldberg J."/>
            <person name="Griggs A."/>
            <person name="Gujja S."/>
            <person name="Heiman D."/>
            <person name="Hepburn T."/>
            <person name="Howarth C."/>
            <person name="Jen D."/>
            <person name="Larson L."/>
            <person name="Lewis B."/>
            <person name="Mehta T."/>
            <person name="Park D."/>
            <person name="Pearson M."/>
            <person name="Roberts A."/>
            <person name="Saif S."/>
            <person name="Shenoy N."/>
            <person name="Sisk P."/>
            <person name="Stolte C."/>
            <person name="Sykes S."/>
            <person name="Thomson T."/>
            <person name="Walk T."/>
            <person name="White J."/>
            <person name="Yandava C."/>
            <person name="Burger G."/>
            <person name="Gray M.W."/>
            <person name="Holland P.W.H."/>
            <person name="King N."/>
            <person name="Lang F.B.F."/>
            <person name="Roger A.J."/>
            <person name="Ruiz-Trillo I."/>
            <person name="Lander E."/>
            <person name="Nusbaum C."/>
        </authorList>
    </citation>
    <scope>NUCLEOTIDE SEQUENCE [LARGE SCALE GENOMIC DNA]</scope>
    <source>
        <strain evidence="8 9">DAOM BR117</strain>
    </source>
</reference>
<dbReference type="FunCoup" id="A0A0L0HKM0">
    <property type="interactions" value="94"/>
</dbReference>
<evidence type="ECO:0000256" key="3">
    <source>
        <dbReference type="ARBA" id="ARBA00023002"/>
    </source>
</evidence>
<dbReference type="EMBL" id="KQ257453">
    <property type="protein sequence ID" value="KND02016.1"/>
    <property type="molecule type" value="Genomic_DNA"/>
</dbReference>
<proteinExistence type="inferred from homology"/>
<dbReference type="Proteomes" id="UP000053201">
    <property type="component" value="Unassembled WGS sequence"/>
</dbReference>
<evidence type="ECO:0000256" key="4">
    <source>
        <dbReference type="ARBA" id="ARBA00049091"/>
    </source>
</evidence>
<dbReference type="CDD" id="cd00340">
    <property type="entry name" value="GSH_Peroxidase"/>
    <property type="match status" value="1"/>
</dbReference>
<dbReference type="GO" id="GO:0034599">
    <property type="term" value="P:cellular response to oxidative stress"/>
    <property type="evidence" value="ECO:0007669"/>
    <property type="project" value="TreeGrafter"/>
</dbReference>
<keyword evidence="2 6" id="KW-0575">Peroxidase</keyword>
<dbReference type="OrthoDB" id="446890at2759"/>